<sequence>MLRGLDIRDLLIIDRLELDFQPGLNVLTGETGAGKSILLDSLGFVLGWRGRADLVRSGAAQGEVTAIFDLSPAHAARAVLEEAGLPAGDELILRRVNTADGRKTAWINDRRASGEVLRRLSETLVELHGQHDDRGLLNAAGHRAILDRFADHDPLRRATREEWRNRNAAAKALDVARAALAEVAAEEDFLRHAVAELDKLAPEPGEDARLDTHRRRMQAAEKVRADIARAEAILGLDGAEGAMGDALCWLEGAAEGTEGRLDAPIAALSRALTELGEASDGVSRCLQDLEFDPLDLEATEERLFTLRGIARKHDVPADALADLSDTLSQRLADLDSGTERIADLERAFSGAKARYEAAALALAQSRRAAAQRLDRAVESELAPLRMDRARFETRFTEADPGPEGRDEVSFTVATNPGAPAGPLAKIASGGELSRFLLALKVCLTGTDPELTMIFDEIDRGVGGATADAVGRRLADLASGGQVLVVTHSPQVAARGAHHWQVSKRVENDVTLSTVTALSPEARVDELARMLSGDAITAEARAAARRLIGDAA</sequence>
<dbReference type="FunFam" id="3.40.50.300:FF:000356">
    <property type="entry name" value="DNA repair protein RecN"/>
    <property type="match status" value="1"/>
</dbReference>
<dbReference type="CDD" id="cd03241">
    <property type="entry name" value="ABC_RecN"/>
    <property type="match status" value="2"/>
</dbReference>
<dbReference type="KEGG" id="palw:PSAL_004460"/>
<dbReference type="InterPro" id="IPR027417">
    <property type="entry name" value="P-loop_NTPase"/>
</dbReference>
<dbReference type="Pfam" id="PF02463">
    <property type="entry name" value="SMC_N"/>
    <property type="match status" value="1"/>
</dbReference>
<evidence type="ECO:0000313" key="12">
    <source>
        <dbReference type="Proteomes" id="UP000283786"/>
    </source>
</evidence>
<evidence type="ECO:0000313" key="11">
    <source>
        <dbReference type="EMBL" id="QPM89231.1"/>
    </source>
</evidence>
<feature type="domain" description="RecF/RecN/SMC N-terminal" evidence="10">
    <location>
        <begin position="14"/>
        <end position="503"/>
    </location>
</feature>
<dbReference type="PANTHER" id="PTHR11059:SF0">
    <property type="entry name" value="DNA REPAIR PROTEIN RECN"/>
    <property type="match status" value="1"/>
</dbReference>
<dbReference type="PIRSF" id="PIRSF003128">
    <property type="entry name" value="RecN"/>
    <property type="match status" value="1"/>
</dbReference>
<evidence type="ECO:0000256" key="5">
    <source>
        <dbReference type="ARBA" id="ARBA00022763"/>
    </source>
</evidence>
<protein>
    <recommendedName>
        <fullName evidence="3 9">DNA repair protein RecN</fullName>
    </recommendedName>
    <alternativeName>
        <fullName evidence="8 9">Recombination protein N</fullName>
    </alternativeName>
</protein>
<dbReference type="NCBIfam" id="TIGR00634">
    <property type="entry name" value="recN"/>
    <property type="match status" value="1"/>
</dbReference>
<dbReference type="EMBL" id="CP060436">
    <property type="protein sequence ID" value="QPM89231.1"/>
    <property type="molecule type" value="Genomic_DNA"/>
</dbReference>
<evidence type="ECO:0000256" key="1">
    <source>
        <dbReference type="ARBA" id="ARBA00003618"/>
    </source>
</evidence>
<keyword evidence="12" id="KW-1185">Reference proteome</keyword>
<dbReference type="GO" id="GO:0006281">
    <property type="term" value="P:DNA repair"/>
    <property type="evidence" value="ECO:0007669"/>
    <property type="project" value="UniProtKB-KW"/>
</dbReference>
<evidence type="ECO:0000256" key="4">
    <source>
        <dbReference type="ARBA" id="ARBA00022741"/>
    </source>
</evidence>
<name>A0A418SFB3_9RHOB</name>
<dbReference type="SUPFAM" id="SSF52540">
    <property type="entry name" value="P-loop containing nucleoside triphosphate hydrolases"/>
    <property type="match status" value="2"/>
</dbReference>
<dbReference type="PANTHER" id="PTHR11059">
    <property type="entry name" value="DNA REPAIR PROTEIN RECN"/>
    <property type="match status" value="1"/>
</dbReference>
<evidence type="ECO:0000259" key="10">
    <source>
        <dbReference type="Pfam" id="PF02463"/>
    </source>
</evidence>
<keyword evidence="7 9" id="KW-0234">DNA repair</keyword>
<dbReference type="Gene3D" id="3.40.50.300">
    <property type="entry name" value="P-loop containing nucleotide triphosphate hydrolases"/>
    <property type="match status" value="2"/>
</dbReference>
<evidence type="ECO:0000256" key="7">
    <source>
        <dbReference type="ARBA" id="ARBA00023204"/>
    </source>
</evidence>
<accession>A0A418SFB3</accession>
<evidence type="ECO:0000256" key="8">
    <source>
        <dbReference type="ARBA" id="ARBA00033408"/>
    </source>
</evidence>
<evidence type="ECO:0000256" key="6">
    <source>
        <dbReference type="ARBA" id="ARBA00022840"/>
    </source>
</evidence>
<dbReference type="OrthoDB" id="9806954at2"/>
<dbReference type="GO" id="GO:0043590">
    <property type="term" value="C:bacterial nucleoid"/>
    <property type="evidence" value="ECO:0007669"/>
    <property type="project" value="TreeGrafter"/>
</dbReference>
<dbReference type="GO" id="GO:0005524">
    <property type="term" value="F:ATP binding"/>
    <property type="evidence" value="ECO:0007669"/>
    <property type="project" value="UniProtKB-KW"/>
</dbReference>
<comment type="similarity">
    <text evidence="2 9">Belongs to the RecN family.</text>
</comment>
<keyword evidence="6" id="KW-0067">ATP-binding</keyword>
<dbReference type="InterPro" id="IPR004604">
    <property type="entry name" value="DNA_recomb/repair_RecN"/>
</dbReference>
<keyword evidence="4" id="KW-0547">Nucleotide-binding</keyword>
<comment type="function">
    <text evidence="1 9">May be involved in recombinational repair of damaged DNA.</text>
</comment>
<evidence type="ECO:0000256" key="9">
    <source>
        <dbReference type="PIRNR" id="PIRNR003128"/>
    </source>
</evidence>
<organism evidence="11 12">
    <name type="scientific">Pseudooceanicola algae</name>
    <dbReference type="NCBI Taxonomy" id="1537215"/>
    <lineage>
        <taxon>Bacteria</taxon>
        <taxon>Pseudomonadati</taxon>
        <taxon>Pseudomonadota</taxon>
        <taxon>Alphaproteobacteria</taxon>
        <taxon>Rhodobacterales</taxon>
        <taxon>Paracoccaceae</taxon>
        <taxon>Pseudooceanicola</taxon>
    </lineage>
</organism>
<dbReference type="GO" id="GO:0009432">
    <property type="term" value="P:SOS response"/>
    <property type="evidence" value="ECO:0007669"/>
    <property type="project" value="TreeGrafter"/>
</dbReference>
<dbReference type="GO" id="GO:0006310">
    <property type="term" value="P:DNA recombination"/>
    <property type="evidence" value="ECO:0007669"/>
    <property type="project" value="InterPro"/>
</dbReference>
<reference evidence="11 12" key="1">
    <citation type="submission" date="2020-08" db="EMBL/GenBank/DDBJ databases">
        <title>Genome sequence of Rhodobacteraceae bacterium Lw-13e.</title>
        <authorList>
            <person name="Poehlein A."/>
            <person name="Wolter L."/>
            <person name="Daniel R."/>
            <person name="Brinkhoff T."/>
        </authorList>
    </citation>
    <scope>NUCLEOTIDE SEQUENCE [LARGE SCALE GENOMIC DNA]</scope>
    <source>
        <strain evidence="11 12">Lw-13e</strain>
    </source>
</reference>
<gene>
    <name evidence="11" type="primary">recN</name>
    <name evidence="11" type="ORF">PSAL_004460</name>
</gene>
<evidence type="ECO:0000256" key="2">
    <source>
        <dbReference type="ARBA" id="ARBA00009441"/>
    </source>
</evidence>
<dbReference type="InterPro" id="IPR003395">
    <property type="entry name" value="RecF/RecN/SMC_N"/>
</dbReference>
<keyword evidence="5 9" id="KW-0227">DNA damage</keyword>
<proteinExistence type="inferred from homology"/>
<evidence type="ECO:0000256" key="3">
    <source>
        <dbReference type="ARBA" id="ARBA00021315"/>
    </source>
</evidence>
<dbReference type="AlphaFoldDB" id="A0A418SFB3"/>
<dbReference type="Proteomes" id="UP000283786">
    <property type="component" value="Chromosome"/>
</dbReference>
<dbReference type="RefSeq" id="WP_119839697.1">
    <property type="nucleotide sequence ID" value="NZ_CP060436.1"/>
</dbReference>